<reference evidence="3" key="1">
    <citation type="journal article" date="2017" name="Nat. Commun.">
        <title>The asparagus genome sheds light on the origin and evolution of a young Y chromosome.</title>
        <authorList>
            <person name="Harkess A."/>
            <person name="Zhou J."/>
            <person name="Xu C."/>
            <person name="Bowers J.E."/>
            <person name="Van der Hulst R."/>
            <person name="Ayyampalayam S."/>
            <person name="Mercati F."/>
            <person name="Riccardi P."/>
            <person name="McKain M.R."/>
            <person name="Kakrana A."/>
            <person name="Tang H."/>
            <person name="Ray J."/>
            <person name="Groenendijk J."/>
            <person name="Arikit S."/>
            <person name="Mathioni S.M."/>
            <person name="Nakano M."/>
            <person name="Shan H."/>
            <person name="Telgmann-Rauber A."/>
            <person name="Kanno A."/>
            <person name="Yue Z."/>
            <person name="Chen H."/>
            <person name="Li W."/>
            <person name="Chen Y."/>
            <person name="Xu X."/>
            <person name="Zhang Y."/>
            <person name="Luo S."/>
            <person name="Chen H."/>
            <person name="Gao J."/>
            <person name="Mao Z."/>
            <person name="Pires J.C."/>
            <person name="Luo M."/>
            <person name="Kudrna D."/>
            <person name="Wing R.A."/>
            <person name="Meyers B.C."/>
            <person name="Yi K."/>
            <person name="Kong H."/>
            <person name="Lavrijsen P."/>
            <person name="Sunseri F."/>
            <person name="Falavigna A."/>
            <person name="Ye Y."/>
            <person name="Leebens-Mack J.H."/>
            <person name="Chen G."/>
        </authorList>
    </citation>
    <scope>NUCLEOTIDE SEQUENCE [LARGE SCALE GENOMIC DNA]</scope>
    <source>
        <strain evidence="3">cv. DH0086</strain>
    </source>
</reference>
<evidence type="ECO:0000313" key="3">
    <source>
        <dbReference type="Proteomes" id="UP000243459"/>
    </source>
</evidence>
<dbReference type="Gramene" id="ONK66998">
    <property type="protein sequence ID" value="ONK66998"/>
    <property type="gene ID" value="A4U43_C06F14400"/>
</dbReference>
<dbReference type="Proteomes" id="UP000243459">
    <property type="component" value="Chromosome 6"/>
</dbReference>
<evidence type="ECO:0000313" key="2">
    <source>
        <dbReference type="EMBL" id="ONK66998.1"/>
    </source>
</evidence>
<gene>
    <name evidence="2" type="ORF">A4U43_C06F14400</name>
</gene>
<sequence>MRTLRTQRRLDVAHTTVAASAVATSTESERRRSVTTTRRKLLLRPRVHRPKPRPTTADEECGDDFHVGIGDAWSGGIEPRRHRLGVLAISLSSFPAILSSTPIPKFLFAIPVFPSNRPPRTRVFMPRLQKPKSNNKLITQGKRLSVKLPSPGRSHRFPLQSVEGSSKKSLRDARPRSCKTKQKKFTKETVQKYISKHQGASTSGFRRPVRGRLEASLTFQRPRTREVKRRAAARLRHRAEAVWEDQVGLRRRRLRGVVTAGLTVHRRGETIR</sequence>
<organism evidence="2 3">
    <name type="scientific">Asparagus officinalis</name>
    <name type="common">Garden asparagus</name>
    <dbReference type="NCBI Taxonomy" id="4686"/>
    <lineage>
        <taxon>Eukaryota</taxon>
        <taxon>Viridiplantae</taxon>
        <taxon>Streptophyta</taxon>
        <taxon>Embryophyta</taxon>
        <taxon>Tracheophyta</taxon>
        <taxon>Spermatophyta</taxon>
        <taxon>Magnoliopsida</taxon>
        <taxon>Liliopsida</taxon>
        <taxon>Asparagales</taxon>
        <taxon>Asparagaceae</taxon>
        <taxon>Asparagoideae</taxon>
        <taxon>Asparagus</taxon>
    </lineage>
</organism>
<dbReference type="EMBL" id="CM007386">
    <property type="protein sequence ID" value="ONK66998.1"/>
    <property type="molecule type" value="Genomic_DNA"/>
</dbReference>
<keyword evidence="3" id="KW-1185">Reference proteome</keyword>
<dbReference type="AlphaFoldDB" id="A0A5P1ELW1"/>
<feature type="compositionally biased region" description="Basic and acidic residues" evidence="1">
    <location>
        <begin position="165"/>
        <end position="175"/>
    </location>
</feature>
<proteinExistence type="predicted"/>
<feature type="region of interest" description="Disordered" evidence="1">
    <location>
        <begin position="146"/>
        <end position="185"/>
    </location>
</feature>
<accession>A0A5P1ELW1</accession>
<evidence type="ECO:0000256" key="1">
    <source>
        <dbReference type="SAM" id="MobiDB-lite"/>
    </source>
</evidence>
<protein>
    <submittedName>
        <fullName evidence="2">Uncharacterized protein</fullName>
    </submittedName>
</protein>
<name>A0A5P1ELW1_ASPOF</name>